<reference evidence="1 2" key="1">
    <citation type="journal article" date="2022" name="DNA Res.">
        <title>Chromosomal-level genome assembly of the orchid tree Bauhinia variegata (Leguminosae; Cercidoideae) supports the allotetraploid origin hypothesis of Bauhinia.</title>
        <authorList>
            <person name="Zhong Y."/>
            <person name="Chen Y."/>
            <person name="Zheng D."/>
            <person name="Pang J."/>
            <person name="Liu Y."/>
            <person name="Luo S."/>
            <person name="Meng S."/>
            <person name="Qian L."/>
            <person name="Wei D."/>
            <person name="Dai S."/>
            <person name="Zhou R."/>
        </authorList>
    </citation>
    <scope>NUCLEOTIDE SEQUENCE [LARGE SCALE GENOMIC DNA]</scope>
    <source>
        <strain evidence="1">BV-YZ2020</strain>
    </source>
</reference>
<comment type="caution">
    <text evidence="1">The sequence shown here is derived from an EMBL/GenBank/DDBJ whole genome shotgun (WGS) entry which is preliminary data.</text>
</comment>
<evidence type="ECO:0000313" key="1">
    <source>
        <dbReference type="EMBL" id="KAI4345486.1"/>
    </source>
</evidence>
<evidence type="ECO:0000313" key="2">
    <source>
        <dbReference type="Proteomes" id="UP000828941"/>
    </source>
</evidence>
<gene>
    <name evidence="1" type="ORF">L6164_012607</name>
</gene>
<name>A0ACB9PAX5_BAUVA</name>
<accession>A0ACB9PAX5</accession>
<organism evidence="1 2">
    <name type="scientific">Bauhinia variegata</name>
    <name type="common">Purple orchid tree</name>
    <name type="synonym">Phanera variegata</name>
    <dbReference type="NCBI Taxonomy" id="167791"/>
    <lineage>
        <taxon>Eukaryota</taxon>
        <taxon>Viridiplantae</taxon>
        <taxon>Streptophyta</taxon>
        <taxon>Embryophyta</taxon>
        <taxon>Tracheophyta</taxon>
        <taxon>Spermatophyta</taxon>
        <taxon>Magnoliopsida</taxon>
        <taxon>eudicotyledons</taxon>
        <taxon>Gunneridae</taxon>
        <taxon>Pentapetalae</taxon>
        <taxon>rosids</taxon>
        <taxon>fabids</taxon>
        <taxon>Fabales</taxon>
        <taxon>Fabaceae</taxon>
        <taxon>Cercidoideae</taxon>
        <taxon>Cercideae</taxon>
        <taxon>Bauhiniinae</taxon>
        <taxon>Bauhinia</taxon>
    </lineage>
</organism>
<dbReference type="EMBL" id="CM039430">
    <property type="protein sequence ID" value="KAI4345486.1"/>
    <property type="molecule type" value="Genomic_DNA"/>
</dbReference>
<sequence length="71" mass="8224">MVQCGAEHGYKLQLKQSASTRAAKLGSGKLQFCHLSLFSPRRREREREIGRVERTNLSTRKSRNKENRHCP</sequence>
<keyword evidence="2" id="KW-1185">Reference proteome</keyword>
<dbReference type="Proteomes" id="UP000828941">
    <property type="component" value="Chromosome 5"/>
</dbReference>
<protein>
    <submittedName>
        <fullName evidence="1">Uncharacterized protein</fullName>
    </submittedName>
</protein>
<proteinExistence type="predicted"/>